<dbReference type="Pfam" id="PF12796">
    <property type="entry name" value="Ank_2"/>
    <property type="match status" value="1"/>
</dbReference>
<feature type="repeat" description="ANK" evidence="3">
    <location>
        <begin position="315"/>
        <end position="347"/>
    </location>
</feature>
<evidence type="ECO:0000313" key="4">
    <source>
        <dbReference type="EMBL" id="QQO08786.1"/>
    </source>
</evidence>
<keyword evidence="2 3" id="KW-0040">ANK repeat</keyword>
<dbReference type="PANTHER" id="PTHR24189">
    <property type="entry name" value="MYOTROPHIN"/>
    <property type="match status" value="1"/>
</dbReference>
<dbReference type="KEGG" id="bhc:JFL75_17935"/>
<dbReference type="EMBL" id="CP067089">
    <property type="protein sequence ID" value="QQO08786.1"/>
    <property type="molecule type" value="Genomic_DNA"/>
</dbReference>
<keyword evidence="5" id="KW-1185">Reference proteome</keyword>
<dbReference type="SMART" id="SM00248">
    <property type="entry name" value="ANK"/>
    <property type="match status" value="10"/>
</dbReference>
<name>A0A7T7XM20_9SPIR</name>
<evidence type="ECO:0000256" key="1">
    <source>
        <dbReference type="ARBA" id="ARBA00022737"/>
    </source>
</evidence>
<dbReference type="Gene3D" id="1.25.40.20">
    <property type="entry name" value="Ankyrin repeat-containing domain"/>
    <property type="match status" value="3"/>
</dbReference>
<keyword evidence="1" id="KW-0677">Repeat</keyword>
<dbReference type="RefSeq" id="WP_215626092.1">
    <property type="nucleotide sequence ID" value="NZ_CP067089.2"/>
</dbReference>
<accession>A0A7T7XM20</accession>
<reference evidence="4" key="1">
    <citation type="submission" date="2021-01" db="EMBL/GenBank/DDBJ databases">
        <title>Description of Breznakiella homolactica.</title>
        <authorList>
            <person name="Song Y."/>
            <person name="Brune A."/>
        </authorList>
    </citation>
    <scope>NUCLEOTIDE SEQUENCE</scope>
    <source>
        <strain evidence="4">RmG30</strain>
    </source>
</reference>
<dbReference type="SUPFAM" id="SSF48403">
    <property type="entry name" value="Ankyrin repeat"/>
    <property type="match status" value="2"/>
</dbReference>
<organism evidence="4 5">
    <name type="scientific">Breznakiella homolactica</name>
    <dbReference type="NCBI Taxonomy" id="2798577"/>
    <lineage>
        <taxon>Bacteria</taxon>
        <taxon>Pseudomonadati</taxon>
        <taxon>Spirochaetota</taxon>
        <taxon>Spirochaetia</taxon>
        <taxon>Spirochaetales</taxon>
        <taxon>Breznakiellaceae</taxon>
        <taxon>Breznakiella</taxon>
    </lineage>
</organism>
<dbReference type="PROSITE" id="PS50088">
    <property type="entry name" value="ANK_REPEAT"/>
    <property type="match status" value="2"/>
</dbReference>
<gene>
    <name evidence="4" type="ORF">JFL75_17935</name>
</gene>
<dbReference type="Proteomes" id="UP000595917">
    <property type="component" value="Chromosome"/>
</dbReference>
<evidence type="ECO:0000313" key="5">
    <source>
        <dbReference type="Proteomes" id="UP000595917"/>
    </source>
</evidence>
<feature type="repeat" description="ANK" evidence="3">
    <location>
        <begin position="438"/>
        <end position="473"/>
    </location>
</feature>
<dbReference type="InterPro" id="IPR050745">
    <property type="entry name" value="Multifunctional_regulatory"/>
</dbReference>
<evidence type="ECO:0000256" key="3">
    <source>
        <dbReference type="PROSITE-ProRule" id="PRU00023"/>
    </source>
</evidence>
<proteinExistence type="predicted"/>
<dbReference type="InterPro" id="IPR002110">
    <property type="entry name" value="Ankyrin_rpt"/>
</dbReference>
<evidence type="ECO:0000256" key="2">
    <source>
        <dbReference type="ARBA" id="ARBA00023043"/>
    </source>
</evidence>
<sequence>MDNDIMNEISSSYRDRNSTAEGTAALYGKLEDPNFQYLSYPVLIYAAEHADAAGIEALLAAGADAAYQSEYNYNALHRMAYKNTSDYAYWADEKKAAELLLNAGTSVLRKDVDGVTPTYIAAERGKYKMLEAIKEAGKKMDFPGKNGESPLHIACDRAVRSAESFYKYTKPRYDEAMAKESDGNEFNDRMLADRQKSAQEQYDRDWEEVERYFKTIQLLLDAGLDPDQKNNYGTTPKEIAFECRDIRVPALLAGTYTEGAENDENTRLEMLAKGMNLMQAVEKRDHEAVEALLKLGADPNEFYGEELRHVSIPLMGKVPLSLACVLLDTRLIGLLLDHGANPVLKDSEGKIPLMYCFSVGVGVNHTTFQNKVIETIMKAMTDKGLTVNGEADDGGNTLLNTVCRRVDRATGYNSNTLEGTFIRELLRYKADPNIPNNAGQTPLMWVCQGGSGYMEDIQISLLEAGADVAARDKEGNTPLIYAAQNRNKTMAKTMSEMLFEFGDPKPDTVNNDGKSALAFATEQDNEPLVNFLLTKV</sequence>
<dbReference type="AlphaFoldDB" id="A0A7T7XM20"/>
<dbReference type="PANTHER" id="PTHR24189:SF50">
    <property type="entry name" value="ANKYRIN REPEAT AND SOCS BOX PROTEIN 2"/>
    <property type="match status" value="1"/>
</dbReference>
<dbReference type="InterPro" id="IPR036770">
    <property type="entry name" value="Ankyrin_rpt-contain_sf"/>
</dbReference>
<protein>
    <submittedName>
        <fullName evidence="4">Ankyrin repeat domain-containing protein</fullName>
    </submittedName>
</protein>